<dbReference type="Gene3D" id="1.10.620.20">
    <property type="entry name" value="Ribonucleotide Reductase, subunit A"/>
    <property type="match status" value="1"/>
</dbReference>
<dbReference type="InterPro" id="IPR009078">
    <property type="entry name" value="Ferritin-like_SF"/>
</dbReference>
<evidence type="ECO:0000313" key="1">
    <source>
        <dbReference type="EMBL" id="WMW81546.1"/>
    </source>
</evidence>
<protein>
    <submittedName>
        <fullName evidence="1">Diiron oxygenase</fullName>
    </submittedName>
</protein>
<dbReference type="InterPro" id="IPR012348">
    <property type="entry name" value="RNR-like"/>
</dbReference>
<organism evidence="1 2">
    <name type="scientific">Undibacterium cyanobacteriorum</name>
    <dbReference type="NCBI Taxonomy" id="3073561"/>
    <lineage>
        <taxon>Bacteria</taxon>
        <taxon>Pseudomonadati</taxon>
        <taxon>Pseudomonadota</taxon>
        <taxon>Betaproteobacteria</taxon>
        <taxon>Burkholderiales</taxon>
        <taxon>Oxalobacteraceae</taxon>
        <taxon>Undibacterium</taxon>
    </lineage>
</organism>
<sequence length="297" mass="34001">MTSLPPLIWLNQRADEGIQSLISKSHAAPMDLNDVVRWEMGVDRNQVPKMIEHSWLFGTPYFDALDAAQKHEVLWLENARDVSMFITLEQTLPPLYVGYLNTYAGKMSPAVYEYLMIFSKEEIVHTLMFQRYMKMANLPLFAPADGLYELLTQQLPKMHPVAGIICTLLIEWVAELSAMYVSQASSVDPLTREMFRAHHVDEARHIAFARWVGESFFEKASEEDAAKMRALMRGLMARLIPQFTYNPEIAAHTSFIFPIASDDEEAIEQVRNSPANLAKNEACFAPIYNWLHKLEVM</sequence>
<accession>A0ABY9RJY8</accession>
<proteinExistence type="predicted"/>
<reference evidence="1" key="1">
    <citation type="submission" date="2023-09" db="EMBL/GenBank/DDBJ databases">
        <title>Undibacterium sp. 20NA77.5 isolated from freshwater.</title>
        <authorList>
            <person name="Le V."/>
            <person name="Ko S.-R."/>
            <person name="Ahn C.-Y."/>
            <person name="Oh H.-M."/>
        </authorList>
    </citation>
    <scope>NUCLEOTIDE SEQUENCE</scope>
    <source>
        <strain evidence="1">20NA77.5</strain>
    </source>
</reference>
<name>A0ABY9RJY8_9BURK</name>
<dbReference type="EMBL" id="CP133720">
    <property type="protein sequence ID" value="WMW81546.1"/>
    <property type="molecule type" value="Genomic_DNA"/>
</dbReference>
<dbReference type="Proteomes" id="UP001181355">
    <property type="component" value="Chromosome"/>
</dbReference>
<gene>
    <name evidence="1" type="ORF">RF679_04500</name>
</gene>
<dbReference type="Pfam" id="PF11583">
    <property type="entry name" value="AurF"/>
    <property type="match status" value="1"/>
</dbReference>
<dbReference type="RefSeq" id="WP_309483025.1">
    <property type="nucleotide sequence ID" value="NZ_CP133720.1"/>
</dbReference>
<evidence type="ECO:0000313" key="2">
    <source>
        <dbReference type="Proteomes" id="UP001181355"/>
    </source>
</evidence>
<dbReference type="InterPro" id="IPR025859">
    <property type="entry name" value="AurF/CmlI"/>
</dbReference>
<keyword evidence="2" id="KW-1185">Reference proteome</keyword>
<dbReference type="SUPFAM" id="SSF47240">
    <property type="entry name" value="Ferritin-like"/>
    <property type="match status" value="1"/>
</dbReference>